<evidence type="ECO:0000313" key="2">
    <source>
        <dbReference type="Proteomes" id="UP000276991"/>
    </source>
</evidence>
<dbReference type="AlphaFoldDB" id="A0A498SAZ7"/>
<dbReference type="GO" id="GO:0080008">
    <property type="term" value="C:Cul4-RING E3 ubiquitin ligase complex"/>
    <property type="evidence" value="ECO:0007669"/>
    <property type="project" value="TreeGrafter"/>
</dbReference>
<proteinExistence type="predicted"/>
<dbReference type="PANTHER" id="PTHR19847">
    <property type="entry name" value="DDB1- AND CUL4-ASSOCIATED FACTOR 11"/>
    <property type="match status" value="1"/>
</dbReference>
<dbReference type="OrthoDB" id="63070at2759"/>
<dbReference type="STRING" id="6277.A0A498SAZ7"/>
<gene>
    <name evidence="1" type="ORF">NAV_LOCUS1146</name>
</gene>
<organism evidence="1 2">
    <name type="scientific">Acanthocheilonema viteae</name>
    <name type="common">Filarial nematode worm</name>
    <name type="synonym">Dipetalonema viteae</name>
    <dbReference type="NCBI Taxonomy" id="6277"/>
    <lineage>
        <taxon>Eukaryota</taxon>
        <taxon>Metazoa</taxon>
        <taxon>Ecdysozoa</taxon>
        <taxon>Nematoda</taxon>
        <taxon>Chromadorea</taxon>
        <taxon>Rhabditida</taxon>
        <taxon>Spirurina</taxon>
        <taxon>Spiruromorpha</taxon>
        <taxon>Filarioidea</taxon>
        <taxon>Onchocercidae</taxon>
        <taxon>Acanthocheilonema</taxon>
    </lineage>
</organism>
<feature type="non-terminal residue" evidence="1">
    <location>
        <position position="195"/>
    </location>
</feature>
<dbReference type="PANTHER" id="PTHR19847:SF7">
    <property type="entry name" value="DDB1- AND CUL4-ASSOCIATED FACTOR 11"/>
    <property type="match status" value="1"/>
</dbReference>
<keyword evidence="2" id="KW-1185">Reference proteome</keyword>
<protein>
    <submittedName>
        <fullName evidence="1">Uncharacterized protein</fullName>
    </submittedName>
</protein>
<reference evidence="1 2" key="1">
    <citation type="submission" date="2018-08" db="EMBL/GenBank/DDBJ databases">
        <authorList>
            <person name="Laetsch R D."/>
            <person name="Stevens L."/>
            <person name="Kumar S."/>
            <person name="Blaxter L. M."/>
        </authorList>
    </citation>
    <scope>NUCLEOTIDE SEQUENCE [LARGE SCALE GENOMIC DNA]</scope>
</reference>
<sequence length="195" mass="21856">MGANNAAMNLDSRDNNVEVCQERWTKGTGSFISDDPDLVESALNLRQMTAALSGGIFPKLSVQNMLRIREIGKRERPRNRHILAEQNASVSSLNGAFSLGEKASIINKYLPNQRTVIETVNTKTFCCLYLPHNRIVTASQDDKLRFYARKDRVQSKYTLLHPSIQYSVPDVGWSILDITTNSLGSQIAYSTWSDS</sequence>
<evidence type="ECO:0000313" key="1">
    <source>
        <dbReference type="EMBL" id="VBB26316.1"/>
    </source>
</evidence>
<dbReference type="InterPro" id="IPR051859">
    <property type="entry name" value="DCAF"/>
</dbReference>
<dbReference type="Proteomes" id="UP000276991">
    <property type="component" value="Unassembled WGS sequence"/>
</dbReference>
<name>A0A498SAZ7_ACAVI</name>
<dbReference type="GO" id="GO:0043161">
    <property type="term" value="P:proteasome-mediated ubiquitin-dependent protein catabolic process"/>
    <property type="evidence" value="ECO:0007669"/>
    <property type="project" value="TreeGrafter"/>
</dbReference>
<accession>A0A498SAZ7</accession>
<dbReference type="EMBL" id="UPTC01000090">
    <property type="protein sequence ID" value="VBB26316.1"/>
    <property type="molecule type" value="Genomic_DNA"/>
</dbReference>